<reference evidence="2 4" key="2">
    <citation type="submission" date="2018-08" db="EMBL/GenBank/DDBJ databases">
        <title>A genome reference for cultivated species of the human gut microbiota.</title>
        <authorList>
            <person name="Zou Y."/>
            <person name="Xue W."/>
            <person name="Luo G."/>
        </authorList>
    </citation>
    <scope>NUCLEOTIDE SEQUENCE [LARGE SCALE GENOMIC DNA]</scope>
    <source>
        <strain evidence="2 4">AM39-1</strain>
    </source>
</reference>
<dbReference type="EMBL" id="CZAF01000006">
    <property type="protein sequence ID" value="CUO94485.1"/>
    <property type="molecule type" value="Genomic_DNA"/>
</dbReference>
<proteinExistence type="predicted"/>
<name>A0A174KSZ8_BACUN</name>
<dbReference type="Proteomes" id="UP000095614">
    <property type="component" value="Unassembled WGS sequence"/>
</dbReference>
<evidence type="ECO:0000313" key="2">
    <source>
        <dbReference type="EMBL" id="RHB70253.1"/>
    </source>
</evidence>
<evidence type="ECO:0000313" key="1">
    <source>
        <dbReference type="EMBL" id="CUO94485.1"/>
    </source>
</evidence>
<protein>
    <submittedName>
        <fullName evidence="1">Uncharacterized protein</fullName>
    </submittedName>
</protein>
<gene>
    <name evidence="2" type="ORF">DW873_15830</name>
    <name evidence="1" type="ORF">ERS852462_02081</name>
</gene>
<dbReference type="AlphaFoldDB" id="A0A174KSZ8"/>
<dbReference type="EMBL" id="QSHA01000013">
    <property type="protein sequence ID" value="RHB70253.1"/>
    <property type="molecule type" value="Genomic_DNA"/>
</dbReference>
<organism evidence="1 3">
    <name type="scientific">Bacteroides uniformis</name>
    <dbReference type="NCBI Taxonomy" id="820"/>
    <lineage>
        <taxon>Bacteria</taxon>
        <taxon>Pseudomonadati</taxon>
        <taxon>Bacteroidota</taxon>
        <taxon>Bacteroidia</taxon>
        <taxon>Bacteroidales</taxon>
        <taxon>Bacteroidaceae</taxon>
        <taxon>Bacteroides</taxon>
    </lineage>
</organism>
<dbReference type="RefSeq" id="WP_022137012.1">
    <property type="nucleotide sequence ID" value="NZ_CAXSUA010000005.1"/>
</dbReference>
<dbReference type="OrthoDB" id="1074594at2"/>
<evidence type="ECO:0000313" key="3">
    <source>
        <dbReference type="Proteomes" id="UP000095614"/>
    </source>
</evidence>
<sequence>MPIYTRIITSLSDFIILIDEILTKYGASVFVEDKTNDGFINKLVITDNTTRLVKSNRDKNLNFFITTLSLEHENRFNFYDDAQCKFVIEGKGGRENATELEMLQLRVISKTPDCLINKISNEINLKLKKDSGYDSVILRGNHKVFYSKAYLGKKKFVYEIDNSLLPIIEIGNNVN</sequence>
<evidence type="ECO:0000313" key="4">
    <source>
        <dbReference type="Proteomes" id="UP000286114"/>
    </source>
</evidence>
<dbReference type="Proteomes" id="UP000286114">
    <property type="component" value="Unassembled WGS sequence"/>
</dbReference>
<accession>A0A174KSZ8</accession>
<reference evidence="1 3" key="1">
    <citation type="submission" date="2015-09" db="EMBL/GenBank/DDBJ databases">
        <authorList>
            <consortium name="Pathogen Informatics"/>
        </authorList>
    </citation>
    <scope>NUCLEOTIDE SEQUENCE [LARGE SCALE GENOMIC DNA]</scope>
    <source>
        <strain evidence="1 3">2789STDY5834847</strain>
    </source>
</reference>